<keyword evidence="11" id="KW-1185">Reference proteome</keyword>
<dbReference type="Pfam" id="PF02518">
    <property type="entry name" value="HATPase_c"/>
    <property type="match status" value="1"/>
</dbReference>
<proteinExistence type="predicted"/>
<dbReference type="InterPro" id="IPR050736">
    <property type="entry name" value="Sensor_HK_Regulatory"/>
</dbReference>
<evidence type="ECO:0000256" key="2">
    <source>
        <dbReference type="ARBA" id="ARBA00012438"/>
    </source>
</evidence>
<evidence type="ECO:0000256" key="1">
    <source>
        <dbReference type="ARBA" id="ARBA00000085"/>
    </source>
</evidence>
<dbReference type="PRINTS" id="PR00344">
    <property type="entry name" value="BCTRLSENSOR"/>
</dbReference>
<dbReference type="SMART" id="SM00388">
    <property type="entry name" value="HisKA"/>
    <property type="match status" value="1"/>
</dbReference>
<evidence type="ECO:0000256" key="7">
    <source>
        <dbReference type="SAM" id="Coils"/>
    </source>
</evidence>
<feature type="transmembrane region" description="Helical" evidence="8">
    <location>
        <begin position="12"/>
        <end position="35"/>
    </location>
</feature>
<organism evidence="10 11">
    <name type="scientific">Nannocystis bainbridge</name>
    <dbReference type="NCBI Taxonomy" id="2995303"/>
    <lineage>
        <taxon>Bacteria</taxon>
        <taxon>Pseudomonadati</taxon>
        <taxon>Myxococcota</taxon>
        <taxon>Polyangia</taxon>
        <taxon>Nannocystales</taxon>
        <taxon>Nannocystaceae</taxon>
        <taxon>Nannocystis</taxon>
    </lineage>
</organism>
<dbReference type="InterPro" id="IPR003661">
    <property type="entry name" value="HisK_dim/P_dom"/>
</dbReference>
<dbReference type="EC" id="2.7.13.3" evidence="2"/>
<dbReference type="InterPro" id="IPR005467">
    <property type="entry name" value="His_kinase_dom"/>
</dbReference>
<dbReference type="CDD" id="cd00082">
    <property type="entry name" value="HisKA"/>
    <property type="match status" value="1"/>
</dbReference>
<evidence type="ECO:0000256" key="3">
    <source>
        <dbReference type="ARBA" id="ARBA00022553"/>
    </source>
</evidence>
<dbReference type="Gene3D" id="3.30.565.10">
    <property type="entry name" value="Histidine kinase-like ATPase, C-terminal domain"/>
    <property type="match status" value="1"/>
</dbReference>
<dbReference type="Pfam" id="PF00512">
    <property type="entry name" value="HisKA"/>
    <property type="match status" value="1"/>
</dbReference>
<dbReference type="GO" id="GO:0016301">
    <property type="term" value="F:kinase activity"/>
    <property type="evidence" value="ECO:0007669"/>
    <property type="project" value="UniProtKB-KW"/>
</dbReference>
<evidence type="ECO:0000259" key="9">
    <source>
        <dbReference type="PROSITE" id="PS50109"/>
    </source>
</evidence>
<comment type="caution">
    <text evidence="10">The sequence shown here is derived from an EMBL/GenBank/DDBJ whole genome shotgun (WGS) entry which is preliminary data.</text>
</comment>
<reference evidence="10 11" key="1">
    <citation type="submission" date="2022-11" db="EMBL/GenBank/DDBJ databases">
        <title>Minimal conservation of predation-associated metabolite biosynthetic gene clusters underscores biosynthetic potential of Myxococcota including descriptions for ten novel species: Archangium lansinium sp. nov., Myxococcus landrumus sp. nov., Nannocystis bai.</title>
        <authorList>
            <person name="Ahearne A."/>
            <person name="Stevens C."/>
            <person name="Dowd S."/>
        </authorList>
    </citation>
    <scope>NUCLEOTIDE SEQUENCE [LARGE SCALE GENOMIC DNA]</scope>
    <source>
        <strain evidence="10 11">BB15-2</strain>
    </source>
</reference>
<gene>
    <name evidence="10" type="ORF">POL25_28130</name>
</gene>
<dbReference type="CDD" id="cd16922">
    <property type="entry name" value="HATPase_EvgS-ArcB-TorS-like"/>
    <property type="match status" value="1"/>
</dbReference>
<dbReference type="EMBL" id="JAQNDL010000003">
    <property type="protein sequence ID" value="MDC0720805.1"/>
    <property type="molecule type" value="Genomic_DNA"/>
</dbReference>
<accession>A0ABT5E4K7</accession>
<dbReference type="PROSITE" id="PS50109">
    <property type="entry name" value="HIS_KIN"/>
    <property type="match status" value="1"/>
</dbReference>
<keyword evidence="8" id="KW-0812">Transmembrane</keyword>
<evidence type="ECO:0000313" key="11">
    <source>
        <dbReference type="Proteomes" id="UP001221686"/>
    </source>
</evidence>
<feature type="coiled-coil region" evidence="7">
    <location>
        <begin position="185"/>
        <end position="212"/>
    </location>
</feature>
<dbReference type="InterPro" id="IPR004358">
    <property type="entry name" value="Sig_transdc_His_kin-like_C"/>
</dbReference>
<dbReference type="SMART" id="SM00387">
    <property type="entry name" value="HATPase_c"/>
    <property type="match status" value="1"/>
</dbReference>
<keyword evidence="3" id="KW-0597">Phosphoprotein</keyword>
<name>A0ABT5E4K7_9BACT</name>
<keyword evidence="6" id="KW-0902">Two-component regulatory system</keyword>
<protein>
    <recommendedName>
        <fullName evidence="2">histidine kinase</fullName>
        <ecNumber evidence="2">2.7.13.3</ecNumber>
    </recommendedName>
</protein>
<dbReference type="Proteomes" id="UP001221686">
    <property type="component" value="Unassembled WGS sequence"/>
</dbReference>
<feature type="transmembrane region" description="Helical" evidence="8">
    <location>
        <begin position="41"/>
        <end position="62"/>
    </location>
</feature>
<evidence type="ECO:0000256" key="4">
    <source>
        <dbReference type="ARBA" id="ARBA00022679"/>
    </source>
</evidence>
<keyword evidence="4" id="KW-0808">Transferase</keyword>
<dbReference type="SUPFAM" id="SSF55874">
    <property type="entry name" value="ATPase domain of HSP90 chaperone/DNA topoisomerase II/histidine kinase"/>
    <property type="match status" value="1"/>
</dbReference>
<dbReference type="Gene3D" id="1.10.287.130">
    <property type="match status" value="1"/>
</dbReference>
<keyword evidence="8" id="KW-0472">Membrane</keyword>
<evidence type="ECO:0000313" key="10">
    <source>
        <dbReference type="EMBL" id="MDC0720805.1"/>
    </source>
</evidence>
<dbReference type="RefSeq" id="WP_272089314.1">
    <property type="nucleotide sequence ID" value="NZ_JAQNDL010000003.1"/>
</dbReference>
<feature type="domain" description="Histidine kinase" evidence="9">
    <location>
        <begin position="219"/>
        <end position="446"/>
    </location>
</feature>
<dbReference type="PANTHER" id="PTHR43711">
    <property type="entry name" value="TWO-COMPONENT HISTIDINE KINASE"/>
    <property type="match status" value="1"/>
</dbReference>
<sequence>MLWGVPYTGSPALAARVMLTNQVFVVCLAVILAYMGLFVTLGLYAEALTIIPFWLAYFACMATNKFGWFNVSRIGLCICCCTAIVFFASMLGEPAGLQFIMFPIIGFPLVCFEARERAQIIFCIGFVVVSFFVGELSNYTLAPRSAVTVAAQHWSYLLMILTTFTLTLGPTLLFFVASHRAEGRLIHSNTELQRVNDQLNRARDEAIRANQAKSFFLANMSHELRTPLNAIIGYAELLRDELEDQGVRAASTDLEKIRGAGKYLLNIINDVLDLSKIEAGRIDMFWETFALDDLVHDVAGMIRPQAEARRNRLELIRPAAGLGAVTVDKTRLRQALVNLLHNACKFTEAGVVKLAVAREPGRQGEPIDEWVTFKITDSGIGMSPEIVRELFQPFSRGDLESSRKYEGTGLGLAISRRLVRMMGGDITVESTPGMGSTFTVRIPAHATLANSSGSGSQAATGSQVATVSSSYSASASSSFSWIGGGP</sequence>
<keyword evidence="5 10" id="KW-0418">Kinase</keyword>
<feature type="transmembrane region" description="Helical" evidence="8">
    <location>
        <begin position="154"/>
        <end position="177"/>
    </location>
</feature>
<feature type="transmembrane region" description="Helical" evidence="8">
    <location>
        <begin position="121"/>
        <end position="142"/>
    </location>
</feature>
<comment type="catalytic activity">
    <reaction evidence="1">
        <text>ATP + protein L-histidine = ADP + protein N-phospho-L-histidine.</text>
        <dbReference type="EC" id="2.7.13.3"/>
    </reaction>
</comment>
<dbReference type="InterPro" id="IPR036890">
    <property type="entry name" value="HATPase_C_sf"/>
</dbReference>
<evidence type="ECO:0000256" key="6">
    <source>
        <dbReference type="ARBA" id="ARBA00023012"/>
    </source>
</evidence>
<dbReference type="InterPro" id="IPR036097">
    <property type="entry name" value="HisK_dim/P_sf"/>
</dbReference>
<evidence type="ECO:0000256" key="5">
    <source>
        <dbReference type="ARBA" id="ARBA00022777"/>
    </source>
</evidence>
<evidence type="ECO:0000256" key="8">
    <source>
        <dbReference type="SAM" id="Phobius"/>
    </source>
</evidence>
<dbReference type="InterPro" id="IPR003594">
    <property type="entry name" value="HATPase_dom"/>
</dbReference>
<keyword evidence="7" id="KW-0175">Coiled coil</keyword>
<keyword evidence="8" id="KW-1133">Transmembrane helix</keyword>
<dbReference type="PANTHER" id="PTHR43711:SF26">
    <property type="entry name" value="SENSOR HISTIDINE KINASE RCSC"/>
    <property type="match status" value="1"/>
</dbReference>
<dbReference type="SUPFAM" id="SSF47384">
    <property type="entry name" value="Homodimeric domain of signal transducing histidine kinase"/>
    <property type="match status" value="1"/>
</dbReference>